<evidence type="ECO:0000256" key="15">
    <source>
        <dbReference type="ARBA" id="ARBA00023204"/>
    </source>
</evidence>
<keyword evidence="15" id="KW-0234">DNA repair</keyword>
<feature type="domain" description="VWFA" evidence="19">
    <location>
        <begin position="10"/>
        <end position="222"/>
    </location>
</feature>
<dbReference type="Pfam" id="PF08785">
    <property type="entry name" value="Ku_PK_bind"/>
    <property type="match status" value="1"/>
</dbReference>
<dbReference type="GO" id="GO:0000781">
    <property type="term" value="C:chromosome, telomeric region"/>
    <property type="evidence" value="ECO:0007669"/>
    <property type="project" value="UniProtKB-SubCell"/>
</dbReference>
<dbReference type="Gene3D" id="1.25.40.240">
    <property type="entry name" value="Ku, C-terminal domain"/>
    <property type="match status" value="1"/>
</dbReference>
<dbReference type="InterPro" id="IPR005161">
    <property type="entry name" value="Ku_N"/>
</dbReference>
<dbReference type="SUPFAM" id="SSF101420">
    <property type="entry name" value="C-terminal domain of Ku80"/>
    <property type="match status" value="1"/>
</dbReference>
<evidence type="ECO:0000256" key="18">
    <source>
        <dbReference type="SAM" id="MobiDB-lite"/>
    </source>
</evidence>
<dbReference type="EC" id="3.6.4.12" evidence="4"/>
<dbReference type="InterPro" id="IPR036494">
    <property type="entry name" value="Ku_C_sf"/>
</dbReference>
<keyword evidence="10" id="KW-0347">Helicase</keyword>
<evidence type="ECO:0000256" key="10">
    <source>
        <dbReference type="ARBA" id="ARBA00022806"/>
    </source>
</evidence>
<dbReference type="PANTHER" id="PTHR12604">
    <property type="entry name" value="KU AUTOANTIGEN DNA HELICASE"/>
    <property type="match status" value="1"/>
</dbReference>
<dbReference type="InterPro" id="IPR002035">
    <property type="entry name" value="VWF_A"/>
</dbReference>
<dbReference type="GO" id="GO:0042162">
    <property type="term" value="F:telomeric DNA binding"/>
    <property type="evidence" value="ECO:0007669"/>
    <property type="project" value="InterPro"/>
</dbReference>
<evidence type="ECO:0000256" key="14">
    <source>
        <dbReference type="ARBA" id="ARBA00023172"/>
    </source>
</evidence>
<comment type="caution">
    <text evidence="20">The sequence shown here is derived from an EMBL/GenBank/DDBJ whole genome shotgun (WGS) entry which is preliminary data.</text>
</comment>
<dbReference type="AlphaFoldDB" id="A0AA38PIK8"/>
<dbReference type="GO" id="GO:0003684">
    <property type="term" value="F:damaged DNA binding"/>
    <property type="evidence" value="ECO:0007669"/>
    <property type="project" value="InterPro"/>
</dbReference>
<dbReference type="Proteomes" id="UP001163846">
    <property type="component" value="Unassembled WGS sequence"/>
</dbReference>
<evidence type="ECO:0000259" key="19">
    <source>
        <dbReference type="PROSITE" id="PS50234"/>
    </source>
</evidence>
<keyword evidence="6" id="KW-0158">Chromosome</keyword>
<dbReference type="Gene3D" id="3.40.50.410">
    <property type="entry name" value="von Willebrand factor, type A domain"/>
    <property type="match status" value="1"/>
</dbReference>
<evidence type="ECO:0000313" key="20">
    <source>
        <dbReference type="EMBL" id="KAJ3843588.1"/>
    </source>
</evidence>
<evidence type="ECO:0000256" key="6">
    <source>
        <dbReference type="ARBA" id="ARBA00022454"/>
    </source>
</evidence>
<evidence type="ECO:0000256" key="4">
    <source>
        <dbReference type="ARBA" id="ARBA00012551"/>
    </source>
</evidence>
<evidence type="ECO:0000256" key="5">
    <source>
        <dbReference type="ARBA" id="ARBA00021792"/>
    </source>
</evidence>
<evidence type="ECO:0000256" key="1">
    <source>
        <dbReference type="ARBA" id="ARBA00004123"/>
    </source>
</evidence>
<keyword evidence="12" id="KW-0779">Telomere</keyword>
<dbReference type="EMBL" id="MU805972">
    <property type="protein sequence ID" value="KAJ3843588.1"/>
    <property type="molecule type" value="Genomic_DNA"/>
</dbReference>
<dbReference type="FunFam" id="3.40.50.410:FF:000073">
    <property type="entry name" value="ATP-dependent DNA helicase II subunit 2"/>
    <property type="match status" value="1"/>
</dbReference>
<keyword evidence="16" id="KW-0539">Nucleus</keyword>
<dbReference type="SMART" id="SM00559">
    <property type="entry name" value="Ku78"/>
    <property type="match status" value="1"/>
</dbReference>
<sequence length="851" mass="96378">MAVERAGYTVTMFVVDVSKSMGATRTVELPPGPNGEQRFAEMTHLQYALQYVKFKIQDMIYNGRKTDQCGVITFGTEETDNQINTQHGGYESVTEYIPIGTPSAATLRKLDELEPSEVFGDPIDAMIVAVEAQNKHLGNKKTWTRKVFLVTDGEGPIELEDWEATAKKLNELNIALTVVGVDFDDEESGYAQVNKPEFKRVNENFLRTQFCEAVNDSVIGNLDEALQNVSQPDVKTPRSTLMQNVLRIGDVDTRTDEAMEILIKTCKCTSINRPKSFKKFAIRPKTTREEELEQQSMDVDDEKEVTITYAQLKARTEYYVDKSDKKDEEEEEKVKTEEDEETRLEDMEKVEKEELIRGFKYGTSYVPCPEGQFPKLPTKKGIDLIGFIPEKKFRREYSMGEVQYIWGNPDNPTAQCAISSIVQAMYEKGVLAVGRWVTGDGRDPKMGVMSPALFEKVHCLLWVPMPFADDLRKYTFPSLNELRNKKGEIVTEHPYLPTETQLEAMDDFVDAMDLMEAGRDENDNRVEWLDTRDSYNPSFHRLKQAMFHCAVVADLDTNPLPPPHPDLLRYFEPPRKIVKKARGTIDNCIKTFNIKHGNIKLSFGSFIPLFTFALIVPKVVKATRKDGHNHANDDDDEMLLLDRQPSTSKQSHSASQAKIVQKPAGNDSETEDDDDDGEMLIDKAEPVKRPNPLPTPARSLPSLSQTDQDGDESMDVDPQRDPDRLIGRTDPLGDFRSNLERGDVVTKVVEDMSAVIQEVVLAPFASRRSKEMMDCLTELREVCLKEDEIDAWNTFLPEFKRKCIESSPGNKEFWSRVQKVGRSLSLISDKEAKKNGGTSTVSESQALEFLD</sequence>
<dbReference type="Gene3D" id="2.40.290.10">
    <property type="match status" value="1"/>
</dbReference>
<feature type="compositionally biased region" description="Basic and acidic residues" evidence="18">
    <location>
        <begin position="322"/>
        <end position="336"/>
    </location>
</feature>
<dbReference type="CDD" id="cd00873">
    <property type="entry name" value="KU80"/>
    <property type="match status" value="1"/>
</dbReference>
<evidence type="ECO:0000256" key="9">
    <source>
        <dbReference type="ARBA" id="ARBA00022801"/>
    </source>
</evidence>
<keyword evidence="8" id="KW-0227">DNA damage</keyword>
<dbReference type="InterPro" id="IPR024193">
    <property type="entry name" value="Ku80"/>
</dbReference>
<dbReference type="PROSITE" id="PS50234">
    <property type="entry name" value="VWFA"/>
    <property type="match status" value="1"/>
</dbReference>
<evidence type="ECO:0000256" key="3">
    <source>
        <dbReference type="ARBA" id="ARBA00007726"/>
    </source>
</evidence>
<feature type="compositionally biased region" description="Polar residues" evidence="18">
    <location>
        <begin position="836"/>
        <end position="845"/>
    </location>
</feature>
<evidence type="ECO:0000256" key="12">
    <source>
        <dbReference type="ARBA" id="ARBA00022895"/>
    </source>
</evidence>
<dbReference type="GO" id="GO:0043564">
    <property type="term" value="C:Ku70:Ku80 complex"/>
    <property type="evidence" value="ECO:0007669"/>
    <property type="project" value="InterPro"/>
</dbReference>
<evidence type="ECO:0000256" key="2">
    <source>
        <dbReference type="ARBA" id="ARBA00004574"/>
    </source>
</evidence>
<dbReference type="InterPro" id="IPR016194">
    <property type="entry name" value="SPOC-like_C_dom_sf"/>
</dbReference>
<proteinExistence type="inferred from homology"/>
<keyword evidence="14" id="KW-0233">DNA recombination</keyword>
<accession>A0AA38PIK8</accession>
<comment type="similarity">
    <text evidence="3">Belongs to the ku80 family.</text>
</comment>
<dbReference type="GO" id="GO:0000723">
    <property type="term" value="P:telomere maintenance"/>
    <property type="evidence" value="ECO:0007669"/>
    <property type="project" value="InterPro"/>
</dbReference>
<dbReference type="InterPro" id="IPR014893">
    <property type="entry name" value="Ku_PK_bind"/>
</dbReference>
<reference evidence="20" key="1">
    <citation type="submission" date="2022-08" db="EMBL/GenBank/DDBJ databases">
        <authorList>
            <consortium name="DOE Joint Genome Institute"/>
            <person name="Min B."/>
            <person name="Riley R."/>
            <person name="Sierra-Patev S."/>
            <person name="Naranjo-Ortiz M."/>
            <person name="Looney B."/>
            <person name="Konkel Z."/>
            <person name="Slot J.C."/>
            <person name="Sakamoto Y."/>
            <person name="Steenwyk J.L."/>
            <person name="Rokas A."/>
            <person name="Carro J."/>
            <person name="Camarero S."/>
            <person name="Ferreira P."/>
            <person name="Molpeceres G."/>
            <person name="Ruiz-Duenas F.J."/>
            <person name="Serrano A."/>
            <person name="Henrissat B."/>
            <person name="Drula E."/>
            <person name="Hughes K.W."/>
            <person name="Mata J.L."/>
            <person name="Ishikawa N.K."/>
            <person name="Vargas-Isla R."/>
            <person name="Ushijima S."/>
            <person name="Smith C.A."/>
            <person name="Ahrendt S."/>
            <person name="Andreopoulos W."/>
            <person name="He G."/>
            <person name="Labutti K."/>
            <person name="Lipzen A."/>
            <person name="Ng V."/>
            <person name="Sandor L."/>
            <person name="Barry K."/>
            <person name="Martinez A.T."/>
            <person name="Xiao Y."/>
            <person name="Gibbons J.G."/>
            <person name="Terashima K."/>
            <person name="Hibbett D.S."/>
            <person name="Grigoriev I.V."/>
        </authorList>
    </citation>
    <scope>NUCLEOTIDE SEQUENCE</scope>
    <source>
        <strain evidence="20">TFB9207</strain>
    </source>
</reference>
<dbReference type="Pfam" id="PF03731">
    <property type="entry name" value="Ku_N"/>
    <property type="match status" value="1"/>
</dbReference>
<dbReference type="FunFam" id="1.10.1600.10:FF:000002">
    <property type="entry name" value="X-ray repair cross-complementing protein 5"/>
    <property type="match status" value="1"/>
</dbReference>
<comment type="subcellular location">
    <subcellularLocation>
        <location evidence="2">Chromosome</location>
        <location evidence="2">Telomere</location>
    </subcellularLocation>
    <subcellularLocation>
        <location evidence="1">Nucleus</location>
    </subcellularLocation>
</comment>
<protein>
    <recommendedName>
        <fullName evidence="5">ATP-dependent DNA helicase II subunit 2</fullName>
        <ecNumber evidence="4">3.6.4.12</ecNumber>
    </recommendedName>
    <alternativeName>
        <fullName evidence="17">ATP-dependent DNA helicase II subunit Ku80</fullName>
    </alternativeName>
</protein>
<feature type="region of interest" description="Disordered" evidence="18">
    <location>
        <begin position="322"/>
        <end position="341"/>
    </location>
</feature>
<dbReference type="PANTHER" id="PTHR12604:SF4">
    <property type="entry name" value="X-RAY REPAIR CROSS-COMPLEMENTING PROTEIN 5"/>
    <property type="match status" value="1"/>
</dbReference>
<keyword evidence="13" id="KW-0238">DNA-binding</keyword>
<dbReference type="GO" id="GO:0006303">
    <property type="term" value="P:double-strand break repair via nonhomologous end joining"/>
    <property type="evidence" value="ECO:0007669"/>
    <property type="project" value="InterPro"/>
</dbReference>
<evidence type="ECO:0000256" key="13">
    <source>
        <dbReference type="ARBA" id="ARBA00023125"/>
    </source>
</evidence>
<evidence type="ECO:0000256" key="17">
    <source>
        <dbReference type="ARBA" id="ARBA00031847"/>
    </source>
</evidence>
<feature type="compositionally biased region" description="Acidic residues" evidence="18">
    <location>
        <begin position="668"/>
        <end position="679"/>
    </location>
</feature>
<evidence type="ECO:0000256" key="11">
    <source>
        <dbReference type="ARBA" id="ARBA00022840"/>
    </source>
</evidence>
<dbReference type="SUPFAM" id="SSF100939">
    <property type="entry name" value="SPOC domain-like"/>
    <property type="match status" value="1"/>
</dbReference>
<dbReference type="SUPFAM" id="SSF53300">
    <property type="entry name" value="vWA-like"/>
    <property type="match status" value="1"/>
</dbReference>
<dbReference type="GO" id="GO:0003678">
    <property type="term" value="F:DNA helicase activity"/>
    <property type="evidence" value="ECO:0007669"/>
    <property type="project" value="UniProtKB-EC"/>
</dbReference>
<feature type="region of interest" description="Disordered" evidence="18">
    <location>
        <begin position="644"/>
        <end position="733"/>
    </location>
</feature>
<feature type="compositionally biased region" description="Polar residues" evidence="18">
    <location>
        <begin position="644"/>
        <end position="658"/>
    </location>
</feature>
<name>A0AA38PIK8_9AGAR</name>
<keyword evidence="21" id="KW-1185">Reference proteome</keyword>
<dbReference type="InterPro" id="IPR036465">
    <property type="entry name" value="vWFA_dom_sf"/>
</dbReference>
<organism evidence="20 21">
    <name type="scientific">Lentinula raphanica</name>
    <dbReference type="NCBI Taxonomy" id="153919"/>
    <lineage>
        <taxon>Eukaryota</taxon>
        <taxon>Fungi</taxon>
        <taxon>Dikarya</taxon>
        <taxon>Basidiomycota</taxon>
        <taxon>Agaricomycotina</taxon>
        <taxon>Agaricomycetes</taxon>
        <taxon>Agaricomycetidae</taxon>
        <taxon>Agaricales</taxon>
        <taxon>Marasmiineae</taxon>
        <taxon>Omphalotaceae</taxon>
        <taxon>Lentinula</taxon>
    </lineage>
</organism>
<dbReference type="Pfam" id="PF02735">
    <property type="entry name" value="Ku"/>
    <property type="match status" value="1"/>
</dbReference>
<gene>
    <name evidence="20" type="ORF">F5878DRAFT_688830</name>
</gene>
<dbReference type="GO" id="GO:0006310">
    <property type="term" value="P:DNA recombination"/>
    <property type="evidence" value="ECO:0007669"/>
    <property type="project" value="UniProtKB-KW"/>
</dbReference>
<keyword evidence="7" id="KW-0547">Nucleotide-binding</keyword>
<keyword evidence="11" id="KW-0067">ATP-binding</keyword>
<feature type="region of interest" description="Disordered" evidence="18">
    <location>
        <begin position="831"/>
        <end position="851"/>
    </location>
</feature>
<keyword evidence="9" id="KW-0378">Hydrolase</keyword>
<evidence type="ECO:0000256" key="7">
    <source>
        <dbReference type="ARBA" id="ARBA00022741"/>
    </source>
</evidence>
<feature type="compositionally biased region" description="Basic and acidic residues" evidence="18">
    <location>
        <begin position="717"/>
        <end position="733"/>
    </location>
</feature>
<evidence type="ECO:0000256" key="16">
    <source>
        <dbReference type="ARBA" id="ARBA00023242"/>
    </source>
</evidence>
<dbReference type="GO" id="GO:0003690">
    <property type="term" value="F:double-stranded DNA binding"/>
    <property type="evidence" value="ECO:0007669"/>
    <property type="project" value="TreeGrafter"/>
</dbReference>
<dbReference type="Gene3D" id="1.10.1600.10">
    <property type="match status" value="1"/>
</dbReference>
<dbReference type="InterPro" id="IPR006164">
    <property type="entry name" value="DNA_bd_Ku70/Ku80"/>
</dbReference>
<dbReference type="GO" id="GO:0016787">
    <property type="term" value="F:hydrolase activity"/>
    <property type="evidence" value="ECO:0007669"/>
    <property type="project" value="UniProtKB-KW"/>
</dbReference>
<evidence type="ECO:0000313" key="21">
    <source>
        <dbReference type="Proteomes" id="UP001163846"/>
    </source>
</evidence>
<evidence type="ECO:0000256" key="8">
    <source>
        <dbReference type="ARBA" id="ARBA00022763"/>
    </source>
</evidence>
<dbReference type="GO" id="GO:0005524">
    <property type="term" value="F:ATP binding"/>
    <property type="evidence" value="ECO:0007669"/>
    <property type="project" value="UniProtKB-KW"/>
</dbReference>